<protein>
    <submittedName>
        <fullName evidence="1">Uncharacterized protein</fullName>
    </submittedName>
</protein>
<dbReference type="EnsemblPlants" id="MELO3C029735.2.1">
    <property type="protein sequence ID" value="MELO3C029735.2.1"/>
    <property type="gene ID" value="MELO3C029735.2"/>
</dbReference>
<name>A0A9I9E776_CUCME</name>
<proteinExistence type="predicted"/>
<dbReference type="AlphaFoldDB" id="A0A9I9E776"/>
<accession>A0A9I9E776</accession>
<evidence type="ECO:0000313" key="1">
    <source>
        <dbReference type="EnsemblPlants" id="MELO3C029735.2.1"/>
    </source>
</evidence>
<reference evidence="1" key="1">
    <citation type="submission" date="2023-03" db="UniProtKB">
        <authorList>
            <consortium name="EnsemblPlants"/>
        </authorList>
    </citation>
    <scope>IDENTIFICATION</scope>
</reference>
<organism evidence="1">
    <name type="scientific">Cucumis melo</name>
    <name type="common">Muskmelon</name>
    <dbReference type="NCBI Taxonomy" id="3656"/>
    <lineage>
        <taxon>Eukaryota</taxon>
        <taxon>Viridiplantae</taxon>
        <taxon>Streptophyta</taxon>
        <taxon>Embryophyta</taxon>
        <taxon>Tracheophyta</taxon>
        <taxon>Spermatophyta</taxon>
        <taxon>Magnoliopsida</taxon>
        <taxon>eudicotyledons</taxon>
        <taxon>Gunneridae</taxon>
        <taxon>Pentapetalae</taxon>
        <taxon>rosids</taxon>
        <taxon>fabids</taxon>
        <taxon>Cucurbitales</taxon>
        <taxon>Cucurbitaceae</taxon>
        <taxon>Benincaseae</taxon>
        <taxon>Cucumis</taxon>
    </lineage>
</organism>
<sequence length="60" mass="6690">MFSSICGKNKCQNGCGVYNYLEVFGEASLSWPAKHKGRSFQSNIQFRVGKWAVKLCAENA</sequence>
<dbReference type="Gramene" id="MELO3C029735.2.1">
    <property type="protein sequence ID" value="MELO3C029735.2.1"/>
    <property type="gene ID" value="MELO3C029735.2"/>
</dbReference>